<dbReference type="NCBIfam" id="TIGR01891">
    <property type="entry name" value="amidohydrolases"/>
    <property type="match status" value="1"/>
</dbReference>
<feature type="binding site" evidence="4">
    <location>
        <position position="177"/>
    </location>
    <ligand>
        <name>Mn(2+)</name>
        <dbReference type="ChEBI" id="CHEBI:29035"/>
        <label>2</label>
    </ligand>
</feature>
<dbReference type="PIRSF" id="PIRSF005962">
    <property type="entry name" value="Pept_M20D_amidohydro"/>
    <property type="match status" value="1"/>
</dbReference>
<dbReference type="PANTHER" id="PTHR11014">
    <property type="entry name" value="PEPTIDASE M20 FAMILY MEMBER"/>
    <property type="match status" value="1"/>
</dbReference>
<dbReference type="Pfam" id="PF07687">
    <property type="entry name" value="M20_dimer"/>
    <property type="match status" value="1"/>
</dbReference>
<dbReference type="GO" id="GO:0009850">
    <property type="term" value="P:auxin metabolic process"/>
    <property type="evidence" value="ECO:0007669"/>
    <property type="project" value="InterPro"/>
</dbReference>
<reference evidence="7" key="1">
    <citation type="submission" date="2021-01" db="EMBL/GenBank/DDBJ databases">
        <title>Adiantum capillus-veneris genome.</title>
        <authorList>
            <person name="Fang Y."/>
            <person name="Liao Q."/>
        </authorList>
    </citation>
    <scope>NUCLEOTIDE SEQUENCE</scope>
    <source>
        <strain evidence="7">H3</strain>
        <tissue evidence="7">Leaf</tissue>
    </source>
</reference>
<evidence type="ECO:0000256" key="2">
    <source>
        <dbReference type="ARBA" id="ARBA00022729"/>
    </source>
</evidence>
<comment type="cofactor">
    <cofactor evidence="4">
        <name>Mn(2+)</name>
        <dbReference type="ChEBI" id="CHEBI:29035"/>
    </cofactor>
    <text evidence="4">The Mn(2+) ion enhances activity.</text>
</comment>
<keyword evidence="4" id="KW-0479">Metal-binding</keyword>
<evidence type="ECO:0000313" key="8">
    <source>
        <dbReference type="Proteomes" id="UP000886520"/>
    </source>
</evidence>
<gene>
    <name evidence="7" type="ORF">GOP47_0009677</name>
</gene>
<organism evidence="7 8">
    <name type="scientific">Adiantum capillus-veneris</name>
    <name type="common">Maidenhair fern</name>
    <dbReference type="NCBI Taxonomy" id="13818"/>
    <lineage>
        <taxon>Eukaryota</taxon>
        <taxon>Viridiplantae</taxon>
        <taxon>Streptophyta</taxon>
        <taxon>Embryophyta</taxon>
        <taxon>Tracheophyta</taxon>
        <taxon>Polypodiopsida</taxon>
        <taxon>Polypodiidae</taxon>
        <taxon>Polypodiales</taxon>
        <taxon>Pteridineae</taxon>
        <taxon>Pteridaceae</taxon>
        <taxon>Vittarioideae</taxon>
        <taxon>Adiantum</taxon>
    </lineage>
</organism>
<dbReference type="GO" id="GO:0046872">
    <property type="term" value="F:metal ion binding"/>
    <property type="evidence" value="ECO:0007669"/>
    <property type="project" value="UniProtKB-KW"/>
</dbReference>
<dbReference type="InterPro" id="IPR044757">
    <property type="entry name" value="ILR1-like_Hyd"/>
</dbReference>
<evidence type="ECO:0000256" key="4">
    <source>
        <dbReference type="PIRSR" id="PIRSR005962-1"/>
    </source>
</evidence>
<dbReference type="Proteomes" id="UP000886520">
    <property type="component" value="Chromosome 9"/>
</dbReference>
<dbReference type="Gene3D" id="3.30.70.360">
    <property type="match status" value="1"/>
</dbReference>
<dbReference type="FunFam" id="3.30.70.360:FF:000001">
    <property type="entry name" value="N-acetyldiaminopimelate deacetylase"/>
    <property type="match status" value="1"/>
</dbReference>
<dbReference type="SUPFAM" id="SSF53187">
    <property type="entry name" value="Zn-dependent exopeptidases"/>
    <property type="match status" value="1"/>
</dbReference>
<comment type="similarity">
    <text evidence="1">Belongs to the peptidase M20 family.</text>
</comment>
<comment type="caution">
    <text evidence="7">The sequence shown here is derived from an EMBL/GenBank/DDBJ whole genome shotgun (WGS) entry which is preliminary data.</text>
</comment>
<protein>
    <recommendedName>
        <fullName evidence="6">Peptidase M20 dimerisation domain-containing protein</fullName>
    </recommendedName>
</protein>
<sequence length="442" mass="47654">MDNRAITLLGLHALLLLLPSSHASETCSALVDNSEASFAKELLSSIHEPETVAWLKSVRRRIHEHPELCFEEFETSQLIRDELQKLGIPYKWPFATTGIVATIGSGKGPVVALRADMDALPLDELVDFEYKSKHPGKMHACGHDMHVSMLLGAAKLLKEREEKLQGTVKLLFQPAEEGGGGALRAMEDGALEDVEAIFGLHVYPLVPTGSISSRSGAFCAAAGSFKAVIKGKGGHAAVPHLTADPVVATSMIIVSLQQLISRETDPLESQVVSVTSVHGGKVFNIIPQDVTMQGTYRTLAQDNGEKLKRRVKEVIENQASVLGCKAAVEFGTVAYPALYNDDKMYEHIKTVGSLMLGQDHVLDTDPSMGGEDFSFYTGKIPGAMLNIGVAHEDASKNFMLHSPHFNPNEDVLPLGAALNAALAEMYIQSAYLGVSTKLSSTQ</sequence>
<evidence type="ECO:0000256" key="5">
    <source>
        <dbReference type="SAM" id="SignalP"/>
    </source>
</evidence>
<evidence type="ECO:0000313" key="7">
    <source>
        <dbReference type="EMBL" id="KAI5075601.1"/>
    </source>
</evidence>
<evidence type="ECO:0000259" key="6">
    <source>
        <dbReference type="Pfam" id="PF07687"/>
    </source>
</evidence>
<dbReference type="GO" id="GO:0010179">
    <property type="term" value="F:IAA-Ala conjugate hydrolase activity"/>
    <property type="evidence" value="ECO:0007669"/>
    <property type="project" value="TreeGrafter"/>
</dbReference>
<dbReference type="InterPro" id="IPR036264">
    <property type="entry name" value="Bact_exopeptidase_dim_dom"/>
</dbReference>
<dbReference type="InterPro" id="IPR002933">
    <property type="entry name" value="Peptidase_M20"/>
</dbReference>
<dbReference type="InterPro" id="IPR011650">
    <property type="entry name" value="Peptidase_M20_dimer"/>
</dbReference>
<proteinExistence type="inferred from homology"/>
<dbReference type="OrthoDB" id="6119954at2759"/>
<feature type="binding site" evidence="4">
    <location>
        <position position="401"/>
    </location>
    <ligand>
        <name>Mn(2+)</name>
        <dbReference type="ChEBI" id="CHEBI:29035"/>
        <label>2</label>
    </ligand>
</feature>
<feature type="binding site" evidence="4">
    <location>
        <position position="201"/>
    </location>
    <ligand>
        <name>Mn(2+)</name>
        <dbReference type="ChEBI" id="CHEBI:29035"/>
        <label>2</label>
    </ligand>
</feature>
<keyword evidence="8" id="KW-1185">Reference proteome</keyword>
<dbReference type="AlphaFoldDB" id="A0A9D4UX30"/>
<dbReference type="PANTHER" id="PTHR11014:SF63">
    <property type="entry name" value="METALLOPEPTIDASE, PUTATIVE (AFU_ORTHOLOGUE AFUA_6G09600)-RELATED"/>
    <property type="match status" value="1"/>
</dbReference>
<accession>A0A9D4UX30</accession>
<dbReference type="GO" id="GO:0005783">
    <property type="term" value="C:endoplasmic reticulum"/>
    <property type="evidence" value="ECO:0007669"/>
    <property type="project" value="TreeGrafter"/>
</dbReference>
<dbReference type="InterPro" id="IPR017439">
    <property type="entry name" value="Amidohydrolase"/>
</dbReference>
<dbReference type="Pfam" id="PF01546">
    <property type="entry name" value="Peptidase_M20"/>
    <property type="match status" value="1"/>
</dbReference>
<keyword evidence="3" id="KW-0378">Hydrolase</keyword>
<keyword evidence="4" id="KW-0464">Manganese</keyword>
<feature type="chain" id="PRO_5038845805" description="Peptidase M20 dimerisation domain-containing protein" evidence="5">
    <location>
        <begin position="24"/>
        <end position="442"/>
    </location>
</feature>
<evidence type="ECO:0000256" key="1">
    <source>
        <dbReference type="ARBA" id="ARBA00006153"/>
    </source>
</evidence>
<feature type="binding site" evidence="4">
    <location>
        <position position="143"/>
    </location>
    <ligand>
        <name>Mn(2+)</name>
        <dbReference type="ChEBI" id="CHEBI:29035"/>
        <label>2</label>
    </ligand>
</feature>
<feature type="domain" description="Peptidase M20 dimerisation" evidence="6">
    <location>
        <begin position="223"/>
        <end position="319"/>
    </location>
</feature>
<evidence type="ECO:0000256" key="3">
    <source>
        <dbReference type="ARBA" id="ARBA00022801"/>
    </source>
</evidence>
<dbReference type="Gene3D" id="3.40.630.10">
    <property type="entry name" value="Zn peptidases"/>
    <property type="match status" value="1"/>
</dbReference>
<feature type="signal peptide" evidence="5">
    <location>
        <begin position="1"/>
        <end position="23"/>
    </location>
</feature>
<dbReference type="EMBL" id="JABFUD020000009">
    <property type="protein sequence ID" value="KAI5075601.1"/>
    <property type="molecule type" value="Genomic_DNA"/>
</dbReference>
<name>A0A9D4UX30_ADICA</name>
<dbReference type="SUPFAM" id="SSF55031">
    <property type="entry name" value="Bacterial exopeptidase dimerisation domain"/>
    <property type="match status" value="1"/>
</dbReference>
<feature type="binding site" evidence="4">
    <location>
        <position position="141"/>
    </location>
    <ligand>
        <name>Mn(2+)</name>
        <dbReference type="ChEBI" id="CHEBI:29035"/>
        <label>2</label>
    </ligand>
</feature>
<dbReference type="CDD" id="cd08017">
    <property type="entry name" value="M20_IAA_Hyd"/>
    <property type="match status" value="1"/>
</dbReference>
<keyword evidence="2 5" id="KW-0732">Signal</keyword>